<dbReference type="OrthoDB" id="9806388at2"/>
<dbReference type="Pfam" id="PF00557">
    <property type="entry name" value="Peptidase_M24"/>
    <property type="match status" value="1"/>
</dbReference>
<name>A0A4R1PUX8_9FIRM</name>
<evidence type="ECO:0000256" key="1">
    <source>
        <dbReference type="ARBA" id="ARBA00008766"/>
    </source>
</evidence>
<keyword evidence="6" id="KW-0031">Aminopeptidase</keyword>
<dbReference type="Gene3D" id="3.40.350.10">
    <property type="entry name" value="Creatinase/prolidase N-terminal domain"/>
    <property type="match status" value="1"/>
</dbReference>
<dbReference type="FunFam" id="3.90.230.10:FF:000014">
    <property type="entry name" value="Aminopeptidase P family protein"/>
    <property type="match status" value="1"/>
</dbReference>
<dbReference type="InterPro" id="IPR001131">
    <property type="entry name" value="Peptidase_M24B_aminopep-P_CS"/>
</dbReference>
<evidence type="ECO:0000313" key="6">
    <source>
        <dbReference type="EMBL" id="TCL35856.1"/>
    </source>
</evidence>
<evidence type="ECO:0000259" key="5">
    <source>
        <dbReference type="Pfam" id="PF01321"/>
    </source>
</evidence>
<dbReference type="GO" id="GO:0004177">
    <property type="term" value="F:aminopeptidase activity"/>
    <property type="evidence" value="ECO:0007669"/>
    <property type="project" value="UniProtKB-KW"/>
</dbReference>
<keyword evidence="7" id="KW-1185">Reference proteome</keyword>
<comment type="caution">
    <text evidence="6">The sequence shown here is derived from an EMBL/GenBank/DDBJ whole genome shotgun (WGS) entry which is preliminary data.</text>
</comment>
<feature type="domain" description="Peptidase M24" evidence="4">
    <location>
        <begin position="135"/>
        <end position="335"/>
    </location>
</feature>
<dbReference type="GO" id="GO:0046872">
    <property type="term" value="F:metal ion binding"/>
    <property type="evidence" value="ECO:0007669"/>
    <property type="project" value="UniProtKB-KW"/>
</dbReference>
<dbReference type="InterPro" id="IPR050659">
    <property type="entry name" value="Peptidase_M24B"/>
</dbReference>
<evidence type="ECO:0000256" key="2">
    <source>
        <dbReference type="ARBA" id="ARBA00022723"/>
    </source>
</evidence>
<dbReference type="EMBL" id="SLUI01000010">
    <property type="protein sequence ID" value="TCL35856.1"/>
    <property type="molecule type" value="Genomic_DNA"/>
</dbReference>
<dbReference type="SUPFAM" id="SSF53092">
    <property type="entry name" value="Creatinase/prolidase N-terminal domain"/>
    <property type="match status" value="1"/>
</dbReference>
<dbReference type="InterPro" id="IPR036005">
    <property type="entry name" value="Creatinase/aminopeptidase-like"/>
</dbReference>
<dbReference type="AlphaFoldDB" id="A0A4R1PUX8"/>
<sequence length="355" mass="39015">MNHRLNRLRELCASKKLDGFIITKPENRLYFSGFSGTSGLLLITGSDAKLLTDFRYVTQAQTQAPDFDVVRHGITIYKTLAQTVNDLGVKRLGFEMDYVTWADYQAMQSDLSGIELVPHKIDELRMMKDAAELAALKKAVWIADQAFSHIITYIRPGMTEREVALELEYSMRRLGAEKSAFDIILASGVRSSLPHGVASDKVIEQGDFVTMDFGAVYNGYHSDITRTIIMGQASDKQRQLYDTVLQAQLAGVAAVQPGRTGKQIDEISRNIITNAGYGNYFGHGLGHGVGLNIHEEPRLSPGGDTVLEAAMTVTVEPGIYIPDWGGVRIEDTVVVVSAGCDVLTASSKQLIQVER</sequence>
<evidence type="ECO:0000256" key="3">
    <source>
        <dbReference type="ARBA" id="ARBA00022801"/>
    </source>
</evidence>
<dbReference type="InterPro" id="IPR001714">
    <property type="entry name" value="Pept_M24_MAP"/>
</dbReference>
<reference evidence="6 7" key="1">
    <citation type="submission" date="2019-03" db="EMBL/GenBank/DDBJ databases">
        <title>Genomic Encyclopedia of Type Strains, Phase IV (KMG-IV): sequencing the most valuable type-strain genomes for metagenomic binning, comparative biology and taxonomic classification.</title>
        <authorList>
            <person name="Goeker M."/>
        </authorList>
    </citation>
    <scope>NUCLEOTIDE SEQUENCE [LARGE SCALE GENOMIC DNA]</scope>
    <source>
        <strain evidence="6 7">DSM 15969</strain>
    </source>
</reference>
<keyword evidence="6" id="KW-0645">Protease</keyword>
<comment type="similarity">
    <text evidence="1">Belongs to the peptidase M24B family.</text>
</comment>
<dbReference type="SUPFAM" id="SSF55920">
    <property type="entry name" value="Creatinase/aminopeptidase"/>
    <property type="match status" value="1"/>
</dbReference>
<dbReference type="InterPro" id="IPR000587">
    <property type="entry name" value="Creatinase_N"/>
</dbReference>
<dbReference type="InterPro" id="IPR000994">
    <property type="entry name" value="Pept_M24"/>
</dbReference>
<proteinExistence type="inferred from homology"/>
<keyword evidence="2" id="KW-0479">Metal-binding</keyword>
<feature type="domain" description="Creatinase N-terminal" evidence="5">
    <location>
        <begin position="4"/>
        <end position="126"/>
    </location>
</feature>
<dbReference type="PRINTS" id="PR00599">
    <property type="entry name" value="MAPEPTIDASE"/>
</dbReference>
<dbReference type="PROSITE" id="PS00491">
    <property type="entry name" value="PROLINE_PEPTIDASE"/>
    <property type="match status" value="1"/>
</dbReference>
<dbReference type="RefSeq" id="WP_132082200.1">
    <property type="nucleotide sequence ID" value="NZ_SLUI01000010.1"/>
</dbReference>
<dbReference type="PANTHER" id="PTHR46112:SF3">
    <property type="entry name" value="AMINOPEPTIDASE YPDF"/>
    <property type="match status" value="1"/>
</dbReference>
<organism evidence="6 7">
    <name type="scientific">Anaerospora hongkongensis</name>
    <dbReference type="NCBI Taxonomy" id="244830"/>
    <lineage>
        <taxon>Bacteria</taxon>
        <taxon>Bacillati</taxon>
        <taxon>Bacillota</taxon>
        <taxon>Negativicutes</taxon>
        <taxon>Selenomonadales</taxon>
        <taxon>Sporomusaceae</taxon>
        <taxon>Anaerospora</taxon>
    </lineage>
</organism>
<dbReference type="GO" id="GO:0008235">
    <property type="term" value="F:metalloexopeptidase activity"/>
    <property type="evidence" value="ECO:0007669"/>
    <property type="project" value="UniProtKB-ARBA"/>
</dbReference>
<dbReference type="Proteomes" id="UP000295063">
    <property type="component" value="Unassembled WGS sequence"/>
</dbReference>
<accession>A0A4R1PUX8</accession>
<dbReference type="CDD" id="cd01092">
    <property type="entry name" value="APP-like"/>
    <property type="match status" value="1"/>
</dbReference>
<dbReference type="InterPro" id="IPR029149">
    <property type="entry name" value="Creatin/AminoP/Spt16_N"/>
</dbReference>
<dbReference type="Pfam" id="PF01321">
    <property type="entry name" value="Creatinase_N"/>
    <property type="match status" value="1"/>
</dbReference>
<protein>
    <submittedName>
        <fullName evidence="6">Xaa-Pro aminopeptidase</fullName>
    </submittedName>
</protein>
<dbReference type="PANTHER" id="PTHR46112">
    <property type="entry name" value="AMINOPEPTIDASE"/>
    <property type="match status" value="1"/>
</dbReference>
<dbReference type="Gene3D" id="3.90.230.10">
    <property type="entry name" value="Creatinase/methionine aminopeptidase superfamily"/>
    <property type="match status" value="1"/>
</dbReference>
<gene>
    <name evidence="6" type="ORF">EV210_110100</name>
</gene>
<evidence type="ECO:0000259" key="4">
    <source>
        <dbReference type="Pfam" id="PF00557"/>
    </source>
</evidence>
<evidence type="ECO:0000313" key="7">
    <source>
        <dbReference type="Proteomes" id="UP000295063"/>
    </source>
</evidence>
<keyword evidence="3" id="KW-0378">Hydrolase</keyword>